<evidence type="ECO:0000313" key="1">
    <source>
        <dbReference type="EMBL" id="KKL45290.1"/>
    </source>
</evidence>
<organism evidence="1">
    <name type="scientific">marine sediment metagenome</name>
    <dbReference type="NCBI Taxonomy" id="412755"/>
    <lineage>
        <taxon>unclassified sequences</taxon>
        <taxon>metagenomes</taxon>
        <taxon>ecological metagenomes</taxon>
    </lineage>
</organism>
<comment type="caution">
    <text evidence="1">The sequence shown here is derived from an EMBL/GenBank/DDBJ whole genome shotgun (WGS) entry which is preliminary data.</text>
</comment>
<protein>
    <submittedName>
        <fullName evidence="1">Uncharacterized protein</fullName>
    </submittedName>
</protein>
<gene>
    <name evidence="1" type="ORF">LCGC14_2357170</name>
</gene>
<proteinExistence type="predicted"/>
<reference evidence="1" key="1">
    <citation type="journal article" date="2015" name="Nature">
        <title>Complex archaea that bridge the gap between prokaryotes and eukaryotes.</title>
        <authorList>
            <person name="Spang A."/>
            <person name="Saw J.H."/>
            <person name="Jorgensen S.L."/>
            <person name="Zaremba-Niedzwiedzka K."/>
            <person name="Martijn J."/>
            <person name="Lind A.E."/>
            <person name="van Eijk R."/>
            <person name="Schleper C."/>
            <person name="Guy L."/>
            <person name="Ettema T.J."/>
        </authorList>
    </citation>
    <scope>NUCLEOTIDE SEQUENCE</scope>
</reference>
<dbReference type="EMBL" id="LAZR01034442">
    <property type="protein sequence ID" value="KKL45290.1"/>
    <property type="molecule type" value="Genomic_DNA"/>
</dbReference>
<sequence>MFLSIIILICTVAVLLGYINPLSHWGSYWCVFRTTCKDKQLPKNAELLLDYQGTAEYKAIDFASYTLAIGE</sequence>
<name>A0A0F9EK93_9ZZZZ</name>
<accession>A0A0F9EK93</accession>
<dbReference type="AlphaFoldDB" id="A0A0F9EK93"/>